<sequence>MKFQILIVLIFSAIFFGCSSKPLDPVVFDKVDREISYTKDIKPILDNRCVSCHSCYNSPCQLKMESFDGLDRGSTKELVYDTRLRAIDPTRLFIDASNTNDWRKKGFVSVTDKLEEHNASIMMQFLFEKDRNPKNIGNYSPETDKLTCAKDKEELEDFFDDNPHKAMPYGFPAISKDEYNILMTWLDNGAIDDTKRDISTDFEKKQIKKFEDFLNNKNIKNIVTARYIYEHIFLAHIYFDEASGNFFELIRSSTPSGEEPEIIATRFPYDEIKKPFYYRLKKVEGTIVHKTHMPYKIDDDKLKFYNDIFIKPNWEEEPYIISYFEDNASNALEVFKQIPAISRYEFLLKDVYFFVNSFIKGPVCKGQIALNVIQDHFWVAFMDPKYDLSVINKRFLEDNFKYLRVPNQLGEDPTLFTTFKALGYEKETKAYQKYRADIYQKYYQDGMKLEYIRKSNNKELNDSILTVYRHYDSASLHYGALGSIPKTLWVIDFPLLERIYYSLVAGFDVFGNTAHQLLVRTHMDRLRVEGESNFLEFLPQKSRLNYFNSWYIGWLAKYLTVYTPSQNETGIKYYSNDYKYEFSNMLIDYTKTKRDKINFIENWYKPTPLKEVYNTKEEIEESFKSLAAPNSTKITKHFTDKDANAVLIRIIMNNGENFTYSMIVNRWHDNVALMFDEESRLDPTKDDIDFIEGFISSYPSLFIVLKQDELPDFFNTIKNYESKIKLKEQIRDYAINRGNPDFWKHFDWFNNEFRKSNPLNYGLFDLNRYYITVIDESNE</sequence>
<dbReference type="InterPro" id="IPR010706">
    <property type="entry name" value="Fatty_acid_cis-trans_isomerase"/>
</dbReference>
<keyword evidence="4" id="KW-1185">Reference proteome</keyword>
<dbReference type="KEGG" id="atp:ATR_0135"/>
<evidence type="ECO:0000313" key="1">
    <source>
        <dbReference type="EMBL" id="AXK48028.1"/>
    </source>
</evidence>
<reference evidence="2 4" key="1">
    <citation type="submission" date="2017-10" db="EMBL/GenBank/DDBJ databases">
        <title>Genomics of the genus Arcobacter.</title>
        <authorList>
            <person name="Perez-Cataluna A."/>
            <person name="Figueras M.J."/>
        </authorList>
    </citation>
    <scope>NUCLEOTIDE SEQUENCE [LARGE SCALE GENOMIC DNA]</scope>
    <source>
        <strain evidence="2 4">LMG 25534</strain>
    </source>
</reference>
<gene>
    <name evidence="1" type="primary">cti</name>
    <name evidence="1" type="ORF">ATR_0135</name>
    <name evidence="2" type="ORF">CRU87_07550</name>
</gene>
<proteinExistence type="predicted"/>
<evidence type="ECO:0000313" key="3">
    <source>
        <dbReference type="Proteomes" id="UP000254504"/>
    </source>
</evidence>
<protein>
    <submittedName>
        <fullName evidence="1">Fatty acid cis/trans isomerase</fullName>
    </submittedName>
    <submittedName>
        <fullName evidence="2">Peptidylprolyl isomerase</fullName>
    </submittedName>
</protein>
<dbReference type="EMBL" id="CP031367">
    <property type="protein sequence ID" value="AXK48028.1"/>
    <property type="molecule type" value="Genomic_DNA"/>
</dbReference>
<evidence type="ECO:0000313" key="4">
    <source>
        <dbReference type="Proteomes" id="UP000289132"/>
    </source>
</evidence>
<dbReference type="PROSITE" id="PS51257">
    <property type="entry name" value="PROKAR_LIPOPROTEIN"/>
    <property type="match status" value="1"/>
</dbReference>
<dbReference type="Proteomes" id="UP000289132">
    <property type="component" value="Unassembled WGS sequence"/>
</dbReference>
<organism evidence="1 3">
    <name type="scientific">Aliarcobacter trophiarum LMG 25534</name>
    <dbReference type="NCBI Taxonomy" id="1032241"/>
    <lineage>
        <taxon>Bacteria</taxon>
        <taxon>Pseudomonadati</taxon>
        <taxon>Campylobacterota</taxon>
        <taxon>Epsilonproteobacteria</taxon>
        <taxon>Campylobacterales</taxon>
        <taxon>Arcobacteraceae</taxon>
        <taxon>Aliarcobacter</taxon>
    </lineage>
</organism>
<dbReference type="AlphaFoldDB" id="A0AAD0QHM0"/>
<dbReference type="Pfam" id="PF06934">
    <property type="entry name" value="CTI"/>
    <property type="match status" value="1"/>
</dbReference>
<evidence type="ECO:0000313" key="2">
    <source>
        <dbReference type="EMBL" id="RXJ90027.1"/>
    </source>
</evidence>
<dbReference type="EMBL" id="PDKD01000013">
    <property type="protein sequence ID" value="RXJ90027.1"/>
    <property type="molecule type" value="Genomic_DNA"/>
</dbReference>
<dbReference type="RefSeq" id="WP_115427582.1">
    <property type="nucleotide sequence ID" value="NZ_CP031367.1"/>
</dbReference>
<reference evidence="1 3" key="2">
    <citation type="submission" date="2018-07" db="EMBL/GenBank/DDBJ databases">
        <title>Complete genome of the Arcobacter trophiarum type strain LMG 25534.</title>
        <authorList>
            <person name="Miller W.G."/>
            <person name="Yee E."/>
        </authorList>
    </citation>
    <scope>NUCLEOTIDE SEQUENCE [LARGE SCALE GENOMIC DNA]</scope>
    <source>
        <strain evidence="1 3">LMG 25534</strain>
    </source>
</reference>
<keyword evidence="1" id="KW-0413">Isomerase</keyword>
<accession>A0AAD0QHM0</accession>
<dbReference type="GO" id="GO:0016853">
    <property type="term" value="F:isomerase activity"/>
    <property type="evidence" value="ECO:0007669"/>
    <property type="project" value="UniProtKB-KW"/>
</dbReference>
<name>A0AAD0QHM0_9BACT</name>
<dbReference type="Proteomes" id="UP000254504">
    <property type="component" value="Chromosome"/>
</dbReference>